<dbReference type="GO" id="GO:0000976">
    <property type="term" value="F:transcription cis-regulatory region binding"/>
    <property type="evidence" value="ECO:0007669"/>
    <property type="project" value="TreeGrafter"/>
</dbReference>
<organism evidence="6 7">
    <name type="scientific">Enterococcus saccharolyticus subsp. saccharolyticus ATCC 43076</name>
    <dbReference type="NCBI Taxonomy" id="1139996"/>
    <lineage>
        <taxon>Bacteria</taxon>
        <taxon>Bacillati</taxon>
        <taxon>Bacillota</taxon>
        <taxon>Bacilli</taxon>
        <taxon>Lactobacillales</taxon>
        <taxon>Enterococcaceae</taxon>
        <taxon>Enterococcus</taxon>
    </lineage>
</organism>
<sequence>MLDFRIDTFLAVCKHLNFTKAAEELCITQPAVSQHIKHLEIHYQTKFFHYEGKKLLLTSEGKLFLETVSTMKHDETFLREKLAQEKTGQYHLKLGATLTIGEFILPNKLGNFLTQHPDMQITMIVNNTEQLLHQLDTGVLDFVFIEGYFPKNDYSFVPYSRESFVCVAGKNYPFEKQPHLLEDLLYEPLIIRETGSGTRDIFEKNLERQNLLINDFAKVIEIGNIATIKQLVANNLGITALYEIAVQEELNKGLLQKIPITDLQQSHDFYFVWRKNSVFSDFFQELASSL</sequence>
<dbReference type="PRINTS" id="PR00039">
    <property type="entry name" value="HTHLYSR"/>
</dbReference>
<dbReference type="GO" id="GO:0003700">
    <property type="term" value="F:DNA-binding transcription factor activity"/>
    <property type="evidence" value="ECO:0007669"/>
    <property type="project" value="InterPro"/>
</dbReference>
<accession>S0NGA3</accession>
<dbReference type="PATRIC" id="fig|1139996.3.peg.605"/>
<comment type="caution">
    <text evidence="6">The sequence shown here is derived from an EMBL/GenBank/DDBJ whole genome shotgun (WGS) entry which is preliminary data.</text>
</comment>
<dbReference type="OrthoDB" id="9785745at2"/>
<keyword evidence="7" id="KW-1185">Reference proteome</keyword>
<dbReference type="EMBL" id="AHYT01000002">
    <property type="protein sequence ID" value="EOT29921.1"/>
    <property type="molecule type" value="Genomic_DNA"/>
</dbReference>
<dbReference type="PANTHER" id="PTHR30126:SF91">
    <property type="entry name" value="LYSR FAMILY TRANSCRIPTIONAL REGULATOR"/>
    <property type="match status" value="1"/>
</dbReference>
<dbReference type="Gene3D" id="3.40.190.10">
    <property type="entry name" value="Periplasmic binding protein-like II"/>
    <property type="match status" value="2"/>
</dbReference>
<dbReference type="InterPro" id="IPR036388">
    <property type="entry name" value="WH-like_DNA-bd_sf"/>
</dbReference>
<evidence type="ECO:0000313" key="6">
    <source>
        <dbReference type="EMBL" id="EOT29921.1"/>
    </source>
</evidence>
<dbReference type="SUPFAM" id="SSF46785">
    <property type="entry name" value="Winged helix' DNA-binding domain"/>
    <property type="match status" value="1"/>
</dbReference>
<feature type="domain" description="HTH lysR-type" evidence="5">
    <location>
        <begin position="1"/>
        <end position="58"/>
    </location>
</feature>
<dbReference type="STRING" id="41997.RV16_GL001816"/>
<dbReference type="PROSITE" id="PS50931">
    <property type="entry name" value="HTH_LYSR"/>
    <property type="match status" value="1"/>
</dbReference>
<keyword evidence="4" id="KW-0804">Transcription</keyword>
<dbReference type="Pfam" id="PF03466">
    <property type="entry name" value="LysR_substrate"/>
    <property type="match status" value="1"/>
</dbReference>
<dbReference type="HOGENOM" id="CLU_039613_6_1_9"/>
<evidence type="ECO:0000256" key="4">
    <source>
        <dbReference type="ARBA" id="ARBA00023163"/>
    </source>
</evidence>
<dbReference type="AlphaFoldDB" id="S0NGA3"/>
<dbReference type="InterPro" id="IPR005119">
    <property type="entry name" value="LysR_subst-bd"/>
</dbReference>
<dbReference type="eggNOG" id="COG0583">
    <property type="taxonomic scope" value="Bacteria"/>
</dbReference>
<dbReference type="RefSeq" id="WP_016174419.1">
    <property type="nucleotide sequence ID" value="NZ_KE136389.1"/>
</dbReference>
<evidence type="ECO:0000313" key="7">
    <source>
        <dbReference type="Proteomes" id="UP000014136"/>
    </source>
</evidence>
<evidence type="ECO:0000259" key="5">
    <source>
        <dbReference type="PROSITE" id="PS50931"/>
    </source>
</evidence>
<name>S0NGA3_9ENTE</name>
<keyword evidence="2" id="KW-0805">Transcription regulation</keyword>
<gene>
    <name evidence="6" type="ORF">OMQ_00613</name>
</gene>
<dbReference type="InterPro" id="IPR036390">
    <property type="entry name" value="WH_DNA-bd_sf"/>
</dbReference>
<evidence type="ECO:0000256" key="1">
    <source>
        <dbReference type="ARBA" id="ARBA00009437"/>
    </source>
</evidence>
<protein>
    <recommendedName>
        <fullName evidence="5">HTH lysR-type domain-containing protein</fullName>
    </recommendedName>
</protein>
<evidence type="ECO:0000256" key="2">
    <source>
        <dbReference type="ARBA" id="ARBA00023015"/>
    </source>
</evidence>
<proteinExistence type="inferred from homology"/>
<dbReference type="SUPFAM" id="SSF53850">
    <property type="entry name" value="Periplasmic binding protein-like II"/>
    <property type="match status" value="1"/>
</dbReference>
<dbReference type="InterPro" id="IPR000847">
    <property type="entry name" value="LysR_HTH_N"/>
</dbReference>
<dbReference type="Pfam" id="PF00126">
    <property type="entry name" value="HTH_1"/>
    <property type="match status" value="1"/>
</dbReference>
<dbReference type="Proteomes" id="UP000014136">
    <property type="component" value="Unassembled WGS sequence"/>
</dbReference>
<dbReference type="PANTHER" id="PTHR30126">
    <property type="entry name" value="HTH-TYPE TRANSCRIPTIONAL REGULATOR"/>
    <property type="match status" value="1"/>
</dbReference>
<reference evidence="6 7" key="1">
    <citation type="submission" date="2013-03" db="EMBL/GenBank/DDBJ databases">
        <title>The Genome Sequence of Enterococcus saccharolyticus ATCC_43076 (Illumina only assembly).</title>
        <authorList>
            <consortium name="The Broad Institute Genomics Platform"/>
            <consortium name="The Broad Institute Genome Sequencing Center for Infectious Disease"/>
            <person name="Earl A."/>
            <person name="Russ C."/>
            <person name="Gilmore M."/>
            <person name="Surin D."/>
            <person name="Walker B."/>
            <person name="Young S."/>
            <person name="Zeng Q."/>
            <person name="Gargeya S."/>
            <person name="Fitzgerald M."/>
            <person name="Haas B."/>
            <person name="Abouelleil A."/>
            <person name="Allen A.W."/>
            <person name="Alvarado L."/>
            <person name="Arachchi H.M."/>
            <person name="Berlin A.M."/>
            <person name="Chapman S.B."/>
            <person name="Gainer-Dewar J."/>
            <person name="Goldberg J."/>
            <person name="Griggs A."/>
            <person name="Gujja S."/>
            <person name="Hansen M."/>
            <person name="Howarth C."/>
            <person name="Imamovic A."/>
            <person name="Ireland A."/>
            <person name="Larimer J."/>
            <person name="McCowan C."/>
            <person name="Murphy C."/>
            <person name="Pearson M."/>
            <person name="Poon T.W."/>
            <person name="Priest M."/>
            <person name="Roberts A."/>
            <person name="Saif S."/>
            <person name="Shea T."/>
            <person name="Sisk P."/>
            <person name="Sykes S."/>
            <person name="Wortman J."/>
            <person name="Nusbaum C."/>
            <person name="Birren B."/>
        </authorList>
    </citation>
    <scope>NUCLEOTIDE SEQUENCE [LARGE SCALE GENOMIC DNA]</scope>
    <source>
        <strain evidence="6 7">ATCC 43076</strain>
    </source>
</reference>
<comment type="similarity">
    <text evidence="1">Belongs to the LysR transcriptional regulatory family.</text>
</comment>
<evidence type="ECO:0000256" key="3">
    <source>
        <dbReference type="ARBA" id="ARBA00023125"/>
    </source>
</evidence>
<dbReference type="Gene3D" id="1.10.10.10">
    <property type="entry name" value="Winged helix-like DNA-binding domain superfamily/Winged helix DNA-binding domain"/>
    <property type="match status" value="1"/>
</dbReference>
<keyword evidence="3" id="KW-0238">DNA-binding</keyword>